<evidence type="ECO:0000313" key="9">
    <source>
        <dbReference type="EMBL" id="CAG9803161.1"/>
    </source>
</evidence>
<dbReference type="SMART" id="SM00702">
    <property type="entry name" value="P4Hc"/>
    <property type="match status" value="1"/>
</dbReference>
<dbReference type="GO" id="GO:0005783">
    <property type="term" value="C:endoplasmic reticulum"/>
    <property type="evidence" value="ECO:0007669"/>
    <property type="project" value="InterPro"/>
</dbReference>
<keyword evidence="3" id="KW-0847">Vitamin C</keyword>
<reference evidence="9" key="1">
    <citation type="submission" date="2022-01" db="EMBL/GenBank/DDBJ databases">
        <authorList>
            <person name="King R."/>
        </authorList>
    </citation>
    <scope>NUCLEOTIDE SEQUENCE</scope>
</reference>
<dbReference type="InterPro" id="IPR013547">
    <property type="entry name" value="P4H_N"/>
</dbReference>
<evidence type="ECO:0000256" key="2">
    <source>
        <dbReference type="ARBA" id="ARBA00022723"/>
    </source>
</evidence>
<keyword evidence="4" id="KW-0223">Dioxygenase</keyword>
<keyword evidence="10" id="KW-1185">Reference proteome</keyword>
<evidence type="ECO:0000256" key="1">
    <source>
        <dbReference type="ARBA" id="ARBA00001961"/>
    </source>
</evidence>
<dbReference type="OrthoDB" id="420380at2759"/>
<evidence type="ECO:0000256" key="7">
    <source>
        <dbReference type="SAM" id="SignalP"/>
    </source>
</evidence>
<dbReference type="InterPro" id="IPR006620">
    <property type="entry name" value="Pro_4_hyd_alph"/>
</dbReference>
<accession>A0A9N9RTS0</accession>
<evidence type="ECO:0000256" key="6">
    <source>
        <dbReference type="ARBA" id="ARBA00023004"/>
    </source>
</evidence>
<feature type="signal peptide" evidence="7">
    <location>
        <begin position="1"/>
        <end position="18"/>
    </location>
</feature>
<dbReference type="PANTHER" id="PTHR10869:SF216">
    <property type="entry name" value="PROCOLLAGEN-PROLINE 4-DIOXYGENASE"/>
    <property type="match status" value="1"/>
</dbReference>
<dbReference type="Pfam" id="PF08336">
    <property type="entry name" value="P4Ha_N"/>
    <property type="match status" value="1"/>
</dbReference>
<evidence type="ECO:0000259" key="8">
    <source>
        <dbReference type="SMART" id="SM00702"/>
    </source>
</evidence>
<dbReference type="Gene3D" id="6.10.140.1460">
    <property type="match status" value="1"/>
</dbReference>
<reference evidence="9" key="2">
    <citation type="submission" date="2022-10" db="EMBL/GenBank/DDBJ databases">
        <authorList>
            <consortium name="ENA_rothamsted_submissions"/>
            <consortium name="culmorum"/>
            <person name="King R."/>
        </authorList>
    </citation>
    <scope>NUCLEOTIDE SEQUENCE</scope>
</reference>
<evidence type="ECO:0000256" key="4">
    <source>
        <dbReference type="ARBA" id="ARBA00022964"/>
    </source>
</evidence>
<keyword evidence="7" id="KW-0732">Signal</keyword>
<gene>
    <name evidence="9" type="ORF">CHIRRI_LOCUS6062</name>
</gene>
<feature type="chain" id="PRO_5040320357" description="Prolyl 4-hydroxylase alpha subunit domain-containing protein" evidence="7">
    <location>
        <begin position="19"/>
        <end position="521"/>
    </location>
</feature>
<keyword evidence="6" id="KW-0408">Iron</keyword>
<keyword evidence="5" id="KW-0560">Oxidoreductase</keyword>
<dbReference type="InterPro" id="IPR011990">
    <property type="entry name" value="TPR-like_helical_dom_sf"/>
</dbReference>
<keyword evidence="2" id="KW-0479">Metal-binding</keyword>
<evidence type="ECO:0000256" key="3">
    <source>
        <dbReference type="ARBA" id="ARBA00022896"/>
    </source>
</evidence>
<dbReference type="InterPro" id="IPR045054">
    <property type="entry name" value="P4HA-like"/>
</dbReference>
<dbReference type="PANTHER" id="PTHR10869">
    <property type="entry name" value="PROLYL 4-HYDROXYLASE ALPHA SUBUNIT"/>
    <property type="match status" value="1"/>
</dbReference>
<dbReference type="Proteomes" id="UP001153620">
    <property type="component" value="Chromosome 2"/>
</dbReference>
<evidence type="ECO:0000313" key="10">
    <source>
        <dbReference type="Proteomes" id="UP001153620"/>
    </source>
</evidence>
<dbReference type="EMBL" id="OU895878">
    <property type="protein sequence ID" value="CAG9803161.1"/>
    <property type="molecule type" value="Genomic_DNA"/>
</dbReference>
<dbReference type="AlphaFoldDB" id="A0A9N9RTS0"/>
<dbReference type="GO" id="GO:0031418">
    <property type="term" value="F:L-ascorbic acid binding"/>
    <property type="evidence" value="ECO:0007669"/>
    <property type="project" value="UniProtKB-KW"/>
</dbReference>
<protein>
    <recommendedName>
        <fullName evidence="8">Prolyl 4-hydroxylase alpha subunit domain-containing protein</fullName>
    </recommendedName>
</protein>
<name>A0A9N9RTS0_9DIPT</name>
<evidence type="ECO:0000256" key="5">
    <source>
        <dbReference type="ARBA" id="ARBA00023002"/>
    </source>
</evidence>
<proteinExistence type="predicted"/>
<dbReference type="GO" id="GO:0005506">
    <property type="term" value="F:iron ion binding"/>
    <property type="evidence" value="ECO:0007669"/>
    <property type="project" value="InterPro"/>
</dbReference>
<dbReference type="Gene3D" id="1.25.40.10">
    <property type="entry name" value="Tetratricopeptide repeat domain"/>
    <property type="match status" value="1"/>
</dbReference>
<sequence length="521" mass="60984">MNIFVVNLILFLLTAIKCQQEKYFSSLVQLEKLAVIESEFITKLAAIVDEVSDEDYVRKKLDYWKSEHRVLEQDVSKYIENPLNAFGMIKRATADISLLMKRIPSSMANELAQYRIKDSILTDAVRSLLLVQRIYKLSTNDIARGYLKSRHVRFRMTPYDLYTVGNVASNITNEEYFAKKYLELAYEKFKEGYDTRNEVDENELLIKIANLCERMNDYKCSAFHIKQILLKDPDNSEAAEYAIKIVKLFKEYGTSKISFDNPYDANFEMDGKYSRRKEFELLSDVCRGKLTKKVMEMSRLYCRYVSSTPFTMLAPFKVEEVNIDPYIVIYLNVLSNNEIQSLRNVTMRETHRNSNKDADEKSIFDVIRMVSLHDNNNELAARISRRIEDMTGLSVDPMEPLNVENFGVCGPVWRHGKQQKGNKMAMILFYMNDDHMDGYTAFPYLKVRIIPREGSALFWFTLKKSGQSEYGTRFTQCPVLYKSKWIAYKYIYEFGQEFKRPCPSTMEFVPTSIDEYDNEFF</sequence>
<dbReference type="Gene3D" id="2.60.120.620">
    <property type="entry name" value="q2cbj1_9rhob like domain"/>
    <property type="match status" value="1"/>
</dbReference>
<organism evidence="9 10">
    <name type="scientific">Chironomus riparius</name>
    <dbReference type="NCBI Taxonomy" id="315576"/>
    <lineage>
        <taxon>Eukaryota</taxon>
        <taxon>Metazoa</taxon>
        <taxon>Ecdysozoa</taxon>
        <taxon>Arthropoda</taxon>
        <taxon>Hexapoda</taxon>
        <taxon>Insecta</taxon>
        <taxon>Pterygota</taxon>
        <taxon>Neoptera</taxon>
        <taxon>Endopterygota</taxon>
        <taxon>Diptera</taxon>
        <taxon>Nematocera</taxon>
        <taxon>Chironomoidea</taxon>
        <taxon>Chironomidae</taxon>
        <taxon>Chironominae</taxon>
        <taxon>Chironomus</taxon>
    </lineage>
</organism>
<dbReference type="GO" id="GO:0004656">
    <property type="term" value="F:procollagen-proline 4-dioxygenase activity"/>
    <property type="evidence" value="ECO:0007669"/>
    <property type="project" value="InterPro"/>
</dbReference>
<feature type="domain" description="Prolyl 4-hydroxylase alpha subunit" evidence="8">
    <location>
        <begin position="325"/>
        <end position="492"/>
    </location>
</feature>
<comment type="cofactor">
    <cofactor evidence="1">
        <name>L-ascorbate</name>
        <dbReference type="ChEBI" id="CHEBI:38290"/>
    </cofactor>
</comment>